<dbReference type="PROSITE" id="PS01156">
    <property type="entry name" value="TONB_DEPENDENT_REC_2"/>
    <property type="match status" value="1"/>
</dbReference>
<evidence type="ECO:0000256" key="10">
    <source>
        <dbReference type="ARBA" id="ARBA00023077"/>
    </source>
</evidence>
<dbReference type="GO" id="GO:0038023">
    <property type="term" value="F:signaling receptor activity"/>
    <property type="evidence" value="ECO:0007669"/>
    <property type="project" value="InterPro"/>
</dbReference>
<dbReference type="PATRIC" id="fig|1193502.14.peg.2784"/>
<dbReference type="GO" id="GO:0009279">
    <property type="term" value="C:cell outer membrane"/>
    <property type="evidence" value="ECO:0007669"/>
    <property type="project" value="UniProtKB-SubCell"/>
</dbReference>
<keyword evidence="8" id="KW-0408">Iron</keyword>
<feature type="domain" description="Secretin/TonB short N-terminal" evidence="16">
    <location>
        <begin position="44"/>
        <end position="94"/>
    </location>
</feature>
<dbReference type="FunFam" id="2.170.130.10:FF:000010">
    <property type="entry name" value="Ferripyoverdine receptor"/>
    <property type="match status" value="1"/>
</dbReference>
<evidence type="ECO:0000256" key="14">
    <source>
        <dbReference type="PROSITE-ProRule" id="PRU01360"/>
    </source>
</evidence>
<evidence type="ECO:0000256" key="11">
    <source>
        <dbReference type="ARBA" id="ARBA00023136"/>
    </source>
</evidence>
<evidence type="ECO:0000256" key="7">
    <source>
        <dbReference type="ARBA" id="ARBA00022729"/>
    </source>
</evidence>
<keyword evidence="5" id="KW-0410">Iron transport</keyword>
<comment type="subcellular location">
    <subcellularLocation>
        <location evidence="1 14">Cell outer membrane</location>
        <topology evidence="1 14">Multi-pass membrane protein</topology>
    </subcellularLocation>
</comment>
<keyword evidence="18" id="KW-1185">Reference proteome</keyword>
<name>A0A1D7TND1_9BACT</name>
<evidence type="ECO:0000256" key="15">
    <source>
        <dbReference type="RuleBase" id="RU003357"/>
    </source>
</evidence>
<dbReference type="CDD" id="cd01347">
    <property type="entry name" value="ligand_gated_channel"/>
    <property type="match status" value="1"/>
</dbReference>
<evidence type="ECO:0000256" key="3">
    <source>
        <dbReference type="ARBA" id="ARBA00022448"/>
    </source>
</evidence>
<accession>A0A1D7TND1</accession>
<evidence type="ECO:0000256" key="2">
    <source>
        <dbReference type="ARBA" id="ARBA00009810"/>
    </source>
</evidence>
<dbReference type="GO" id="GO:0015891">
    <property type="term" value="P:siderophore transport"/>
    <property type="evidence" value="ECO:0007669"/>
    <property type="project" value="InterPro"/>
</dbReference>
<evidence type="ECO:0000256" key="9">
    <source>
        <dbReference type="ARBA" id="ARBA00023065"/>
    </source>
</evidence>
<dbReference type="PANTHER" id="PTHR32552">
    <property type="entry name" value="FERRICHROME IRON RECEPTOR-RELATED"/>
    <property type="match status" value="1"/>
</dbReference>
<dbReference type="InterPro" id="IPR039426">
    <property type="entry name" value="TonB-dep_rcpt-like"/>
</dbReference>
<evidence type="ECO:0000256" key="5">
    <source>
        <dbReference type="ARBA" id="ARBA00022496"/>
    </source>
</evidence>
<keyword evidence="12 17" id="KW-0675">Receptor</keyword>
<dbReference type="NCBIfam" id="TIGR01783">
    <property type="entry name" value="TonB-siderophor"/>
    <property type="match status" value="1"/>
</dbReference>
<keyword evidence="3 14" id="KW-0813">Transport</keyword>
<sequence length="768" mass="84068">MTGITYSKIALGLALYSGLYAQSFSVEKQSLEEAIKKIAIESHMPYIADGKLLQGKMAPKIDAIEGVKNALDKLLQGTELEAVIENDTIIIREKNSNVALDAITIHAAEQSSITEGTGSYTTPQTSTATKLTLSLRETPQTVQVVTRQTMDDFGLNDMKSVLALTPSVTTTTADSDRNNYISRGYTMKVQYDGMPSGSGIDGGVVTAPDGAIIDHTEVLIGASGLLNGAGEPGGVVNIVRKRPTAEPYASVEASVGSWDTHRVVADASGALNESKSIRARVVAVGEEYDSFRDYLGGKKQAFYGIIEADVSESTMLSAMVYYQNIYDTTADRNGLPTANDGSDLHWSSSTLLAPSWNKWDKESLTTVVKLDQELPKDWKLKVSASRMKADADWLFGNYYGFDSDTGDATFYRWGQESEEVSRDVDLFLSGPVAFLGREHEFIFGGNWSKRTLDDINYGDNTYITTNLYTFDPTTSVPYPNLVLSGNGSVVTKQEGIYSAARLSLSDSLKLIIGSRASWYDYSYTDSDGYDERMKEDGELTPYAGLVYTLNDWASAYISYADIFNPQSVKNASGSLLDPEVGKSYEAGVKGEFLGGKLNTSLALFKIIKENEAILDESVPYDATNICKGYCYNASGTTETKGFDISFAGELAENWNVLGGYTQYQKESFDATIKVFKIASTYFMPTLQTTLGASIDAATKSVGTWGQTVDDRTLVGLFAKYQVNKNLYIKLNVENLFDETYYANAMNSGYGNLYYGDPRSFTLSMKYTF</sequence>
<protein>
    <submittedName>
        <fullName evidence="17">Ferric-pseudobactin receptor FhuE-like</fullName>
    </submittedName>
</protein>
<dbReference type="RefSeq" id="WP_069479035.1">
    <property type="nucleotide sequence ID" value="NZ_CP017111.1"/>
</dbReference>
<dbReference type="EMBL" id="CP017111">
    <property type="protein sequence ID" value="AOO66506.1"/>
    <property type="molecule type" value="Genomic_DNA"/>
</dbReference>
<keyword evidence="10 15" id="KW-0798">TonB box</keyword>
<dbReference type="SUPFAM" id="SSF56935">
    <property type="entry name" value="Porins"/>
    <property type="match status" value="1"/>
</dbReference>
<dbReference type="SMART" id="SM00965">
    <property type="entry name" value="STN"/>
    <property type="match status" value="1"/>
</dbReference>
<dbReference type="PROSITE" id="PS52016">
    <property type="entry name" value="TONB_DEPENDENT_REC_3"/>
    <property type="match status" value="1"/>
</dbReference>
<dbReference type="InterPro" id="IPR010917">
    <property type="entry name" value="TonB_rcpt_CS"/>
</dbReference>
<evidence type="ECO:0000256" key="4">
    <source>
        <dbReference type="ARBA" id="ARBA00022452"/>
    </source>
</evidence>
<dbReference type="Pfam" id="PF07715">
    <property type="entry name" value="Plug"/>
    <property type="match status" value="1"/>
</dbReference>
<organism evidence="17 18">
    <name type="scientific">Sulfurospirillum halorespirans DSM 13726</name>
    <dbReference type="NCBI Taxonomy" id="1193502"/>
    <lineage>
        <taxon>Bacteria</taxon>
        <taxon>Pseudomonadati</taxon>
        <taxon>Campylobacterota</taxon>
        <taxon>Epsilonproteobacteria</taxon>
        <taxon>Campylobacterales</taxon>
        <taxon>Sulfurospirillaceae</taxon>
        <taxon>Sulfurospirillum</taxon>
    </lineage>
</organism>
<evidence type="ECO:0000256" key="8">
    <source>
        <dbReference type="ARBA" id="ARBA00023004"/>
    </source>
</evidence>
<keyword evidence="7" id="KW-0732">Signal</keyword>
<dbReference type="AlphaFoldDB" id="A0A1D7TND1"/>
<keyword evidence="4 14" id="KW-1134">Transmembrane beta strand</keyword>
<dbReference type="Gene3D" id="2.170.130.10">
    <property type="entry name" value="TonB-dependent receptor, plug domain"/>
    <property type="match status" value="1"/>
</dbReference>
<dbReference type="Gene3D" id="2.40.170.20">
    <property type="entry name" value="TonB-dependent receptor, beta-barrel domain"/>
    <property type="match status" value="1"/>
</dbReference>
<dbReference type="InterPro" id="IPR036942">
    <property type="entry name" value="Beta-barrel_TonB_sf"/>
</dbReference>
<evidence type="ECO:0000256" key="6">
    <source>
        <dbReference type="ARBA" id="ARBA00022692"/>
    </source>
</evidence>
<reference evidence="18" key="1">
    <citation type="submission" date="2016-08" db="EMBL/GenBank/DDBJ databases">
        <title>Complete genome sequence of the organohalide-respiring Epsilonproteobacterium Sulfurospirillum halorespirans.</title>
        <authorList>
            <person name="Goris T."/>
            <person name="Zimmermann J."/>
            <person name="Schenz B."/>
            <person name="Lemos M."/>
            <person name="Hackermueller J."/>
            <person name="Diekert G."/>
        </authorList>
    </citation>
    <scope>NUCLEOTIDE SEQUENCE [LARGE SCALE GENOMIC DNA]</scope>
    <source>
        <strain>DSM 13726</strain>
        <strain evidence="18">PCE-M2</strain>
    </source>
</reference>
<evidence type="ECO:0000313" key="17">
    <source>
        <dbReference type="EMBL" id="AOO66506.1"/>
    </source>
</evidence>
<dbReference type="Pfam" id="PF00593">
    <property type="entry name" value="TonB_dep_Rec_b-barrel"/>
    <property type="match status" value="1"/>
</dbReference>
<gene>
    <name evidence="17" type="ORF">SHALO_2748</name>
</gene>
<keyword evidence="6 14" id="KW-0812">Transmembrane</keyword>
<keyword evidence="9" id="KW-0406">Ion transport</keyword>
<dbReference type="Gene3D" id="3.55.50.30">
    <property type="match status" value="1"/>
</dbReference>
<evidence type="ECO:0000256" key="13">
    <source>
        <dbReference type="ARBA" id="ARBA00023237"/>
    </source>
</evidence>
<proteinExistence type="inferred from homology"/>
<dbReference type="GO" id="GO:0015344">
    <property type="term" value="F:siderophore uptake transmembrane transporter activity"/>
    <property type="evidence" value="ECO:0007669"/>
    <property type="project" value="TreeGrafter"/>
</dbReference>
<dbReference type="InterPro" id="IPR012910">
    <property type="entry name" value="Plug_dom"/>
</dbReference>
<dbReference type="InterPro" id="IPR037066">
    <property type="entry name" value="Plug_dom_sf"/>
</dbReference>
<evidence type="ECO:0000259" key="16">
    <source>
        <dbReference type="SMART" id="SM00965"/>
    </source>
</evidence>
<dbReference type="PANTHER" id="PTHR32552:SF74">
    <property type="entry name" value="HYDROXAMATE SIDEROPHORE RECEPTOR FHUE"/>
    <property type="match status" value="1"/>
</dbReference>
<evidence type="ECO:0000313" key="18">
    <source>
        <dbReference type="Proteomes" id="UP000094609"/>
    </source>
</evidence>
<comment type="similarity">
    <text evidence="2 14 15">Belongs to the TonB-dependent receptor family.</text>
</comment>
<evidence type="ECO:0000256" key="1">
    <source>
        <dbReference type="ARBA" id="ARBA00004571"/>
    </source>
</evidence>
<dbReference type="KEGG" id="shal:SHALO_2748"/>
<dbReference type="InterPro" id="IPR011662">
    <property type="entry name" value="Secretin/TonB_short_N"/>
</dbReference>
<keyword evidence="13 14" id="KW-0998">Cell outer membrane</keyword>
<dbReference type="InterPro" id="IPR010105">
    <property type="entry name" value="TonB_sidphr_rcpt"/>
</dbReference>
<dbReference type="Proteomes" id="UP000094609">
    <property type="component" value="Chromosome"/>
</dbReference>
<evidence type="ECO:0000256" key="12">
    <source>
        <dbReference type="ARBA" id="ARBA00023170"/>
    </source>
</evidence>
<dbReference type="InterPro" id="IPR000531">
    <property type="entry name" value="Beta-barrel_TonB"/>
</dbReference>
<keyword evidence="11 14" id="KW-0472">Membrane</keyword>
<dbReference type="STRING" id="1193502.SHALO_2748"/>